<accession>X0X652</accession>
<evidence type="ECO:0000313" key="1">
    <source>
        <dbReference type="EMBL" id="GAG38495.1"/>
    </source>
</evidence>
<dbReference type="EMBL" id="BARS01043328">
    <property type="protein sequence ID" value="GAG38495.1"/>
    <property type="molecule type" value="Genomic_DNA"/>
</dbReference>
<name>X0X652_9ZZZZ</name>
<feature type="non-terminal residue" evidence="1">
    <location>
        <position position="1"/>
    </location>
</feature>
<reference evidence="1" key="1">
    <citation type="journal article" date="2014" name="Front. Microbiol.">
        <title>High frequency of phylogenetically diverse reductive dehalogenase-homologous genes in deep subseafloor sedimentary metagenomes.</title>
        <authorList>
            <person name="Kawai M."/>
            <person name="Futagami T."/>
            <person name="Toyoda A."/>
            <person name="Takaki Y."/>
            <person name="Nishi S."/>
            <person name="Hori S."/>
            <person name="Arai W."/>
            <person name="Tsubouchi T."/>
            <person name="Morono Y."/>
            <person name="Uchiyama I."/>
            <person name="Ito T."/>
            <person name="Fujiyama A."/>
            <person name="Inagaki F."/>
            <person name="Takami H."/>
        </authorList>
    </citation>
    <scope>NUCLEOTIDE SEQUENCE</scope>
    <source>
        <strain evidence="1">Expedition CK06-06</strain>
    </source>
</reference>
<sequence length="30" mass="3404">FSVTILILIEIHSIRLQSGIRKIRTINPAT</sequence>
<proteinExistence type="predicted"/>
<comment type="caution">
    <text evidence="1">The sequence shown here is derived from an EMBL/GenBank/DDBJ whole genome shotgun (WGS) entry which is preliminary data.</text>
</comment>
<dbReference type="AlphaFoldDB" id="X0X652"/>
<gene>
    <name evidence="1" type="ORF">S01H1_65618</name>
</gene>
<organism evidence="1">
    <name type="scientific">marine sediment metagenome</name>
    <dbReference type="NCBI Taxonomy" id="412755"/>
    <lineage>
        <taxon>unclassified sequences</taxon>
        <taxon>metagenomes</taxon>
        <taxon>ecological metagenomes</taxon>
    </lineage>
</organism>
<protein>
    <submittedName>
        <fullName evidence="1">Uncharacterized protein</fullName>
    </submittedName>
</protein>